<evidence type="ECO:0000313" key="4">
    <source>
        <dbReference type="RefSeq" id="XP_033456821.1"/>
    </source>
</evidence>
<dbReference type="OrthoDB" id="2152680at2759"/>
<reference evidence="4" key="2">
    <citation type="submission" date="2020-04" db="EMBL/GenBank/DDBJ databases">
        <authorList>
            <consortium name="NCBI Genome Project"/>
        </authorList>
    </citation>
    <scope>NUCLEOTIDE SEQUENCE</scope>
    <source>
        <strain evidence="4">CBS 342.82</strain>
    </source>
</reference>
<feature type="domain" description="DUF4484" evidence="2">
    <location>
        <begin position="386"/>
        <end position="550"/>
    </location>
</feature>
<dbReference type="Pfam" id="PF14831">
    <property type="entry name" value="DUF4484"/>
    <property type="match status" value="1"/>
</dbReference>
<feature type="region of interest" description="Disordered" evidence="1">
    <location>
        <begin position="367"/>
        <end position="387"/>
    </location>
</feature>
<dbReference type="Proteomes" id="UP000504637">
    <property type="component" value="Unplaced"/>
</dbReference>
<dbReference type="GeneID" id="54364668"/>
<dbReference type="PANTHER" id="PTHR28153:SF1">
    <property type="entry name" value="DUF4484 DOMAIN-CONTAINING PROTEIN"/>
    <property type="match status" value="1"/>
</dbReference>
<reference evidence="4" key="1">
    <citation type="submission" date="2020-01" db="EMBL/GenBank/DDBJ databases">
        <authorList>
            <consortium name="DOE Joint Genome Institute"/>
            <person name="Haridas S."/>
            <person name="Albert R."/>
            <person name="Binder M."/>
            <person name="Bloem J."/>
            <person name="Labutti K."/>
            <person name="Salamov A."/>
            <person name="Andreopoulos B."/>
            <person name="Baker S.E."/>
            <person name="Barry K."/>
            <person name="Bills G."/>
            <person name="Bluhm B.H."/>
            <person name="Cannon C."/>
            <person name="Castanera R."/>
            <person name="Culley D.E."/>
            <person name="Daum C."/>
            <person name="Ezra D."/>
            <person name="Gonzalez J.B."/>
            <person name="Henrissat B."/>
            <person name="Kuo A."/>
            <person name="Liang C."/>
            <person name="Lipzen A."/>
            <person name="Lutzoni F."/>
            <person name="Magnuson J."/>
            <person name="Mondo S."/>
            <person name="Nolan M."/>
            <person name="Ohm R."/>
            <person name="Pangilinan J."/>
            <person name="Park H.-J."/>
            <person name="Ramirez L."/>
            <person name="Alfaro M."/>
            <person name="Sun H."/>
            <person name="Tritt A."/>
            <person name="Yoshinaga Y."/>
            <person name="Zwiers L.-H."/>
            <person name="Turgeon B.G."/>
            <person name="Goodwin S.B."/>
            <person name="Spatafora J.W."/>
            <person name="Crous P.W."/>
            <person name="Grigoriev I.V."/>
        </authorList>
    </citation>
    <scope>NUCLEOTIDE SEQUENCE</scope>
    <source>
        <strain evidence="4">CBS 342.82</strain>
    </source>
</reference>
<dbReference type="Pfam" id="PF09804">
    <property type="entry name" value="DENND11"/>
    <property type="match status" value="1"/>
</dbReference>
<dbReference type="GO" id="GO:0005811">
    <property type="term" value="C:lipid droplet"/>
    <property type="evidence" value="ECO:0007669"/>
    <property type="project" value="TreeGrafter"/>
</dbReference>
<sequence>MERVHGSPPVAAVFIVIFDQKVGYTVARKRTLADVDLDGVEFKSLPSGLHAVKEDLIYFVHGKYAGISVFVQGEADAKQRNATFVAVGVLVPLSQGQLGRGWMHAEELRVLVKEVIKDTADTRHLELFWKKHRADETAVTASSSVAIPASPTSDNKKRKRTSSVSTFASLNTDALWPADHPALSIPLLLDSFGPLIFPLHRAALLRKRILFLGSTPVQKNCNAVYNASVLSNVPQSLYETLPPSAKPIFQCRPLFSVGIQEMPILCSNSGEKAGWIACTTDDILSEKKDLYDLLVELPGTSRSKGLWPTLQTSDGEIIKASQRDLRRWRQLRNELKRLRDLAQEGYTDEPGAEPIDDDEQPLIQPHETEEDAEAAPPPSKDENDVVEPSSWAALACRSFMWWASAGEASAWENEQAQADEQLLLDLPDVAGILESAGDDDDEDDDAVARRNHRDLYFSRAAATVVLAYFRRVTENLFKAMTVVVEEADDETEEGIAEDAITVDLDHVREMGLDTWSGLDKAFVIEMLRVWYNRDAVIAGGGVRLCGLRIC</sequence>
<dbReference type="PANTHER" id="PTHR28153">
    <property type="entry name" value="PROTEIN, PUTATIVE-RELATED"/>
    <property type="match status" value="1"/>
</dbReference>
<dbReference type="InterPro" id="IPR028115">
    <property type="entry name" value="DUF4484"/>
</dbReference>
<proteinExistence type="predicted"/>
<accession>A0A6J3LVJ4</accession>
<evidence type="ECO:0000256" key="1">
    <source>
        <dbReference type="SAM" id="MobiDB-lite"/>
    </source>
</evidence>
<dbReference type="RefSeq" id="XP_033456821.1">
    <property type="nucleotide sequence ID" value="XM_033606868.1"/>
</dbReference>
<dbReference type="AlphaFoldDB" id="A0A6J3LVJ4"/>
<gene>
    <name evidence="4" type="ORF">K489DRAFT_396179</name>
</gene>
<name>A0A6J3LVJ4_9PEZI</name>
<organism evidence="4">
    <name type="scientific">Dissoconium aciculare CBS 342.82</name>
    <dbReference type="NCBI Taxonomy" id="1314786"/>
    <lineage>
        <taxon>Eukaryota</taxon>
        <taxon>Fungi</taxon>
        <taxon>Dikarya</taxon>
        <taxon>Ascomycota</taxon>
        <taxon>Pezizomycotina</taxon>
        <taxon>Dothideomycetes</taxon>
        <taxon>Dothideomycetidae</taxon>
        <taxon>Mycosphaerellales</taxon>
        <taxon>Dissoconiaceae</taxon>
        <taxon>Dissoconium</taxon>
    </lineage>
</organism>
<keyword evidence="3" id="KW-1185">Reference proteome</keyword>
<reference evidence="4" key="3">
    <citation type="submission" date="2025-08" db="UniProtKB">
        <authorList>
            <consortium name="RefSeq"/>
        </authorList>
    </citation>
    <scope>IDENTIFICATION</scope>
    <source>
        <strain evidence="4">CBS 342.82</strain>
    </source>
</reference>
<dbReference type="InterPro" id="IPR053056">
    <property type="entry name" value="Lipid_Metab_Assoc_Protein"/>
</dbReference>
<evidence type="ECO:0000259" key="2">
    <source>
        <dbReference type="Pfam" id="PF14831"/>
    </source>
</evidence>
<dbReference type="InterPro" id="IPR018626">
    <property type="entry name" value="LCHN/Anr2"/>
</dbReference>
<protein>
    <recommendedName>
        <fullName evidence="2">DUF4484 domain-containing protein</fullName>
    </recommendedName>
</protein>
<evidence type="ECO:0000313" key="3">
    <source>
        <dbReference type="Proteomes" id="UP000504637"/>
    </source>
</evidence>